<keyword evidence="5" id="KW-1185">Reference proteome</keyword>
<accession>A0A261RXW0</accession>
<dbReference type="SUPFAM" id="SSF53474">
    <property type="entry name" value="alpha/beta-Hydrolases"/>
    <property type="match status" value="1"/>
</dbReference>
<keyword evidence="2" id="KW-0732">Signal</keyword>
<dbReference type="Proteomes" id="UP000216020">
    <property type="component" value="Unassembled WGS sequence"/>
</dbReference>
<dbReference type="InterPro" id="IPR011042">
    <property type="entry name" value="6-blade_b-propeller_TolB-like"/>
</dbReference>
<sequence>MFKFMTRSLLAATLIGAATGAAAQPPRQYPLKDFFRNPDRGYFRLAEDGKTLGFMQPVSVDGQPARMNIFVQKLDGSTPVGEPRKLTNESARDISNYFWKGSDTILYAKDFGGDENFHVLAVNVADGKVTDLTPYEHVRAGIEDDLEDDPDHILVSHNQRDPQVFDVYRVNVRTGASERVAENPGNVVGWQTDHAGKVRAAVTSDGLNTTLLYRDKESDPFRPLVTTDYRTSVSPALFTFDDKRLYALSNRGRDTLALVEIDPAHPDAEKLLFDPKDADLGGVGYSRKRKVLTAAVYQTDKTHRKYFDAQTETLYGKLAARLPGYEFTIQGETRDEDKFIVAAYNDRTPGSRYLYDVKADTLTKLGDINPALPEADMAEMRPISFQSRDGLAIHGYLTVPKGRPAKNLACIVNPHGGPWARDSWGYNPEVQFLANRGFCVLQINFRGSTGYGRKFWEAGFGQWGLSMQDDITDGVQWLIKEGIADPKRIGIYGGSYGGYATLAGVTFTPDLYAAAVDYVGVSNLFTFMNTIPPYWKPLLAKMHDMVGDPVKDKERLAATSPALHVDRIKTPLFIAQGAKDPRVNKAESDQVVEALRKRGVEVEYMVKDNEGHGFHNDENKFEFYAAMEKFFNQHLKP</sequence>
<evidence type="ECO:0000313" key="4">
    <source>
        <dbReference type="EMBL" id="OZI29918.1"/>
    </source>
</evidence>
<name>A0A261RXW0_9BORD</name>
<reference evidence="5" key="1">
    <citation type="submission" date="2017-05" db="EMBL/GenBank/DDBJ databases">
        <title>Complete and WGS of Bordetella genogroups.</title>
        <authorList>
            <person name="Spilker T."/>
            <person name="Lipuma J."/>
        </authorList>
    </citation>
    <scope>NUCLEOTIDE SEQUENCE [LARGE SCALE GENOMIC DNA]</scope>
    <source>
        <strain evidence="5">AU16122</strain>
    </source>
</reference>
<dbReference type="InterPro" id="IPR029058">
    <property type="entry name" value="AB_hydrolase_fold"/>
</dbReference>
<dbReference type="Pfam" id="PF00326">
    <property type="entry name" value="Peptidase_S9"/>
    <property type="match status" value="1"/>
</dbReference>
<dbReference type="Gene3D" id="2.120.10.30">
    <property type="entry name" value="TolB, C-terminal domain"/>
    <property type="match status" value="1"/>
</dbReference>
<dbReference type="InterPro" id="IPR001375">
    <property type="entry name" value="Peptidase_S9_cat"/>
</dbReference>
<dbReference type="GO" id="GO:0006508">
    <property type="term" value="P:proteolysis"/>
    <property type="evidence" value="ECO:0007669"/>
    <property type="project" value="InterPro"/>
</dbReference>
<dbReference type="AlphaFoldDB" id="A0A261RXW0"/>
<dbReference type="PANTHER" id="PTHR42776:SF27">
    <property type="entry name" value="DIPEPTIDYL PEPTIDASE FAMILY MEMBER 6"/>
    <property type="match status" value="1"/>
</dbReference>
<feature type="signal peptide" evidence="2">
    <location>
        <begin position="1"/>
        <end position="23"/>
    </location>
</feature>
<feature type="domain" description="Peptidase S9 prolyl oligopeptidase catalytic" evidence="3">
    <location>
        <begin position="425"/>
        <end position="636"/>
    </location>
</feature>
<gene>
    <name evidence="4" type="ORF">CAL29_17650</name>
</gene>
<proteinExistence type="predicted"/>
<organism evidence="4 5">
    <name type="scientific">Bordetella genomosp. 10</name>
    <dbReference type="NCBI Taxonomy" id="1416804"/>
    <lineage>
        <taxon>Bacteria</taxon>
        <taxon>Pseudomonadati</taxon>
        <taxon>Pseudomonadota</taxon>
        <taxon>Betaproteobacteria</taxon>
        <taxon>Burkholderiales</taxon>
        <taxon>Alcaligenaceae</taxon>
        <taxon>Bordetella</taxon>
    </lineage>
</organism>
<evidence type="ECO:0000256" key="1">
    <source>
        <dbReference type="ARBA" id="ARBA00022801"/>
    </source>
</evidence>
<dbReference type="SUPFAM" id="SSF82171">
    <property type="entry name" value="DPP6 N-terminal domain-like"/>
    <property type="match status" value="1"/>
</dbReference>
<dbReference type="EMBL" id="NEVM01000005">
    <property type="protein sequence ID" value="OZI29918.1"/>
    <property type="molecule type" value="Genomic_DNA"/>
</dbReference>
<dbReference type="Gene3D" id="3.40.50.1820">
    <property type="entry name" value="alpha/beta hydrolase"/>
    <property type="match status" value="1"/>
</dbReference>
<dbReference type="PANTHER" id="PTHR42776">
    <property type="entry name" value="SERINE PEPTIDASE S9 FAMILY MEMBER"/>
    <property type="match status" value="1"/>
</dbReference>
<evidence type="ECO:0000313" key="5">
    <source>
        <dbReference type="Proteomes" id="UP000216020"/>
    </source>
</evidence>
<comment type="caution">
    <text evidence="4">The sequence shown here is derived from an EMBL/GenBank/DDBJ whole genome shotgun (WGS) entry which is preliminary data.</text>
</comment>
<evidence type="ECO:0000256" key="2">
    <source>
        <dbReference type="SAM" id="SignalP"/>
    </source>
</evidence>
<keyword evidence="1" id="KW-0378">Hydrolase</keyword>
<protein>
    <submittedName>
        <fullName evidence="4">S9 family peptidase</fullName>
    </submittedName>
</protein>
<dbReference type="GO" id="GO:0004252">
    <property type="term" value="F:serine-type endopeptidase activity"/>
    <property type="evidence" value="ECO:0007669"/>
    <property type="project" value="TreeGrafter"/>
</dbReference>
<evidence type="ECO:0000259" key="3">
    <source>
        <dbReference type="Pfam" id="PF00326"/>
    </source>
</evidence>
<feature type="chain" id="PRO_5013170310" evidence="2">
    <location>
        <begin position="24"/>
        <end position="637"/>
    </location>
</feature>